<name>A0A1A9AT45_PLAOA</name>
<dbReference type="EMBL" id="FLRE01003160">
    <property type="protein sequence ID" value="SBT59290.1"/>
    <property type="molecule type" value="Genomic_DNA"/>
</dbReference>
<evidence type="ECO:0000256" key="1">
    <source>
        <dbReference type="SAM" id="MobiDB-lite"/>
    </source>
</evidence>
<protein>
    <submittedName>
        <fullName evidence="2">PIR Superfamily Protein</fullName>
    </submittedName>
</protein>
<dbReference type="InterPro" id="IPR008780">
    <property type="entry name" value="Plasmodium_Vir"/>
</dbReference>
<reference evidence="3" key="1">
    <citation type="submission" date="2016-05" db="EMBL/GenBank/DDBJ databases">
        <authorList>
            <person name="Naeem Raeece"/>
        </authorList>
    </citation>
    <scope>NUCLEOTIDE SEQUENCE [LARGE SCALE GENOMIC DNA]</scope>
</reference>
<dbReference type="Pfam" id="PF05795">
    <property type="entry name" value="Plasmodium_Vir"/>
    <property type="match status" value="1"/>
</dbReference>
<dbReference type="Proteomes" id="UP000078550">
    <property type="component" value="Unassembled WGS sequence"/>
</dbReference>
<gene>
    <name evidence="2" type="ORF">POVWA2_094400</name>
</gene>
<proteinExistence type="predicted"/>
<evidence type="ECO:0000313" key="2">
    <source>
        <dbReference type="EMBL" id="SBT59290.1"/>
    </source>
</evidence>
<accession>A0A1A9AT45</accession>
<dbReference type="AlphaFoldDB" id="A0A1A9AT45"/>
<feature type="region of interest" description="Disordered" evidence="1">
    <location>
        <begin position="1"/>
        <end position="34"/>
    </location>
</feature>
<evidence type="ECO:0000313" key="3">
    <source>
        <dbReference type="Proteomes" id="UP000078550"/>
    </source>
</evidence>
<sequence>MGREDENFGVFIKGEDHLEEEEEEGEEDEDEDDVVEAGDNYYSSVGSFLVYEEEFNTVVGERSDTQRYKELCKSFSDVFFSSSYPIDRCCIIAKYLHHIKLEKDENKDDRCKYLNYLLNTKEDFKSLTNYRVSKLLKAYNKLSFKFKTCNQIIEHIKNDDILGKIEKLHALHKSLGKLEKSIDDNDGHIYSNAEEFATLYRNYRKNCKDADMEGFCGELKKIELYCSERVKSEKYTEASEILKTLIPNDGTSTIVSCITMLAIPLFLYILYKFTPFGPWVNTKILKKKNIKNNLYQESQLQNPRDQQLNLQNSKYNIKYHTA</sequence>
<organism evidence="2 3">
    <name type="scientific">Plasmodium ovale wallikeri</name>
    <dbReference type="NCBI Taxonomy" id="864142"/>
    <lineage>
        <taxon>Eukaryota</taxon>
        <taxon>Sar</taxon>
        <taxon>Alveolata</taxon>
        <taxon>Apicomplexa</taxon>
        <taxon>Aconoidasida</taxon>
        <taxon>Haemosporida</taxon>
        <taxon>Plasmodiidae</taxon>
        <taxon>Plasmodium</taxon>
        <taxon>Plasmodium (Plasmodium)</taxon>
    </lineage>
</organism>
<feature type="compositionally biased region" description="Acidic residues" evidence="1">
    <location>
        <begin position="17"/>
        <end position="34"/>
    </location>
</feature>